<dbReference type="GO" id="GO:0006269">
    <property type="term" value="P:DNA replication, synthesis of primer"/>
    <property type="evidence" value="ECO:0007669"/>
    <property type="project" value="TreeGrafter"/>
</dbReference>
<dbReference type="Pfam" id="PF08275">
    <property type="entry name" value="DNAG_N"/>
    <property type="match status" value="1"/>
</dbReference>
<organism evidence="2 3">
    <name type="scientific">Burkholderia cenocepacia</name>
    <dbReference type="NCBI Taxonomy" id="95486"/>
    <lineage>
        <taxon>Bacteria</taxon>
        <taxon>Pseudomonadati</taxon>
        <taxon>Pseudomonadota</taxon>
        <taxon>Betaproteobacteria</taxon>
        <taxon>Burkholderiales</taxon>
        <taxon>Burkholderiaceae</taxon>
        <taxon>Burkholderia</taxon>
        <taxon>Burkholderia cepacia complex</taxon>
    </lineage>
</organism>
<dbReference type="InterPro" id="IPR013264">
    <property type="entry name" value="DNAG_N"/>
</dbReference>
<dbReference type="RefSeq" id="WP_077176542.1">
    <property type="nucleotide sequence ID" value="NZ_MUTB01000070.1"/>
</dbReference>
<dbReference type="PANTHER" id="PTHR30313">
    <property type="entry name" value="DNA PRIMASE"/>
    <property type="match status" value="1"/>
</dbReference>
<feature type="domain" description="Toprim" evidence="1">
    <location>
        <begin position="158"/>
        <end position="239"/>
    </location>
</feature>
<dbReference type="InterPro" id="IPR006171">
    <property type="entry name" value="TOPRIM_dom"/>
</dbReference>
<dbReference type="SMART" id="SM00493">
    <property type="entry name" value="TOPRIM"/>
    <property type="match status" value="1"/>
</dbReference>
<sequence length="334" mass="36499">MNDTTHTPADQQSRVRALLADAAAHYRATLREAPRAVAYLRKRGISGAGAARYGIGFAAPGWHELDAILAQHDLTTIEASGLQVFKDGEQPRRFDRFRDRIMFPIRDVSGEIRGFGGRILVESDTAPKYMNSPEGPTFKKRELLYGLYEAQAAIEAEDMALVVEGYLDVVSLAQAGFLPVVGSLGTACTADQIGALLTRATRLVFSFDGDAAGRRAAAAALATVLPFAVDANRIEFLFLPAEHDPDSFVRANGLDAFKTELAKAVPLASYLQQIISEGCNFDHAEGRSLCASRARAYWDALPDGHCRDELVAYCCRVTRFTEAELLDVWRLTRG</sequence>
<dbReference type="GO" id="GO:0005737">
    <property type="term" value="C:cytoplasm"/>
    <property type="evidence" value="ECO:0007669"/>
    <property type="project" value="TreeGrafter"/>
</dbReference>
<dbReference type="Gene3D" id="3.90.980.10">
    <property type="entry name" value="DNA primase, catalytic core, N-terminal domain"/>
    <property type="match status" value="1"/>
</dbReference>
<name>A0A1V2W1C8_9BURK</name>
<evidence type="ECO:0000313" key="2">
    <source>
        <dbReference type="EMBL" id="ONU83297.1"/>
    </source>
</evidence>
<dbReference type="PANTHER" id="PTHR30313:SF2">
    <property type="entry name" value="DNA PRIMASE"/>
    <property type="match status" value="1"/>
</dbReference>
<dbReference type="Pfam" id="PF13155">
    <property type="entry name" value="Toprim_2"/>
    <property type="match status" value="1"/>
</dbReference>
<dbReference type="FunFam" id="3.40.1360.10:FF:000002">
    <property type="entry name" value="DNA primase"/>
    <property type="match status" value="1"/>
</dbReference>
<dbReference type="Gene3D" id="3.40.1360.10">
    <property type="match status" value="1"/>
</dbReference>
<gene>
    <name evidence="2" type="ORF">A8E72_20090</name>
</gene>
<dbReference type="EMBL" id="MUTJ01000061">
    <property type="protein sequence ID" value="ONU83297.1"/>
    <property type="molecule type" value="Genomic_DNA"/>
</dbReference>
<dbReference type="PROSITE" id="PS50880">
    <property type="entry name" value="TOPRIM"/>
    <property type="match status" value="1"/>
</dbReference>
<dbReference type="AlphaFoldDB" id="A0A1V2W1C8"/>
<dbReference type="InterPro" id="IPR034151">
    <property type="entry name" value="TOPRIM_DnaG_bac"/>
</dbReference>
<proteinExistence type="predicted"/>
<evidence type="ECO:0000313" key="3">
    <source>
        <dbReference type="Proteomes" id="UP000188543"/>
    </source>
</evidence>
<comment type="caution">
    <text evidence="2">The sequence shown here is derived from an EMBL/GenBank/DDBJ whole genome shotgun (WGS) entry which is preliminary data.</text>
</comment>
<dbReference type="Proteomes" id="UP000188543">
    <property type="component" value="Unassembled WGS sequence"/>
</dbReference>
<dbReference type="CDD" id="cd03364">
    <property type="entry name" value="TOPRIM_DnaG_primases"/>
    <property type="match status" value="1"/>
</dbReference>
<protein>
    <recommendedName>
        <fullName evidence="1">Toprim domain-containing protein</fullName>
    </recommendedName>
</protein>
<dbReference type="SUPFAM" id="SSF56731">
    <property type="entry name" value="DNA primase core"/>
    <property type="match status" value="1"/>
</dbReference>
<accession>A0A1V2W1C8</accession>
<dbReference type="InterPro" id="IPR037068">
    <property type="entry name" value="DNA_primase_core_N_sf"/>
</dbReference>
<dbReference type="InterPro" id="IPR050219">
    <property type="entry name" value="DnaG_primase"/>
</dbReference>
<reference evidence="2 3" key="1">
    <citation type="submission" date="2016-08" db="EMBL/GenBank/DDBJ databases">
        <authorList>
            <person name="Seilhamer J.J."/>
        </authorList>
    </citation>
    <scope>NUCLEOTIDE SEQUENCE [LARGE SCALE GENOMIC DNA]</scope>
    <source>
        <strain evidence="2 3">VC14762</strain>
    </source>
</reference>
<evidence type="ECO:0000259" key="1">
    <source>
        <dbReference type="PROSITE" id="PS50880"/>
    </source>
</evidence>